<feature type="transmembrane region" description="Helical" evidence="1">
    <location>
        <begin position="12"/>
        <end position="36"/>
    </location>
</feature>
<sequence>MTRMHLDIMEMIPLLIIFATLLVGGVLTVCFHGFIFYRIIQKTHGINAILTVCVTYQCLFGLFGIFHSSYSLFNLLCEDAVQESVMFWSALPLYALRMVLPISSVFLAADRLMSMKCPMQYKFSISKKLDVVAAIFTTVVLLVNFVVYLCNREPSTASPYIFGRYVKPGVIYALSDVYNGFCILNIILTVLFVKFFFSFVSAQRRTRTISPEQYRNVHTTNVMVFYQLIVEFVFEVIPSLATSIAQYGFNTNWPQQIGPYVLALQVVYTTICSVTYTWKTRVCKCGDTIRTSEATNTTHQYLSTVSGHVR</sequence>
<keyword evidence="1" id="KW-0812">Transmembrane</keyword>
<keyword evidence="1" id="KW-0472">Membrane</keyword>
<feature type="transmembrane region" description="Helical" evidence="1">
    <location>
        <begin position="129"/>
        <end position="149"/>
    </location>
</feature>
<feature type="transmembrane region" description="Helical" evidence="1">
    <location>
        <begin position="48"/>
        <end position="66"/>
    </location>
</feature>
<accession>A0AA39I763</accession>
<feature type="transmembrane region" description="Helical" evidence="1">
    <location>
        <begin position="223"/>
        <end position="245"/>
    </location>
</feature>
<dbReference type="EMBL" id="JAUCMV010000002">
    <property type="protein sequence ID" value="KAK0419062.1"/>
    <property type="molecule type" value="Genomic_DNA"/>
</dbReference>
<keyword evidence="3" id="KW-1185">Reference proteome</keyword>
<dbReference type="Proteomes" id="UP001175271">
    <property type="component" value="Unassembled WGS sequence"/>
</dbReference>
<gene>
    <name evidence="2" type="ORF">QR680_013931</name>
</gene>
<evidence type="ECO:0000313" key="2">
    <source>
        <dbReference type="EMBL" id="KAK0419062.1"/>
    </source>
</evidence>
<proteinExistence type="predicted"/>
<comment type="caution">
    <text evidence="2">The sequence shown here is derived from an EMBL/GenBank/DDBJ whole genome shotgun (WGS) entry which is preliminary data.</text>
</comment>
<evidence type="ECO:0000256" key="1">
    <source>
        <dbReference type="SAM" id="Phobius"/>
    </source>
</evidence>
<protein>
    <submittedName>
        <fullName evidence="2">Uncharacterized protein</fullName>
    </submittedName>
</protein>
<feature type="transmembrane region" description="Helical" evidence="1">
    <location>
        <begin position="86"/>
        <end position="109"/>
    </location>
</feature>
<dbReference type="AlphaFoldDB" id="A0AA39I763"/>
<organism evidence="2 3">
    <name type="scientific">Steinernema hermaphroditum</name>
    <dbReference type="NCBI Taxonomy" id="289476"/>
    <lineage>
        <taxon>Eukaryota</taxon>
        <taxon>Metazoa</taxon>
        <taxon>Ecdysozoa</taxon>
        <taxon>Nematoda</taxon>
        <taxon>Chromadorea</taxon>
        <taxon>Rhabditida</taxon>
        <taxon>Tylenchina</taxon>
        <taxon>Panagrolaimomorpha</taxon>
        <taxon>Strongyloidoidea</taxon>
        <taxon>Steinernematidae</taxon>
        <taxon>Steinernema</taxon>
    </lineage>
</organism>
<evidence type="ECO:0000313" key="3">
    <source>
        <dbReference type="Proteomes" id="UP001175271"/>
    </source>
</evidence>
<reference evidence="2" key="1">
    <citation type="submission" date="2023-06" db="EMBL/GenBank/DDBJ databases">
        <title>Genomic analysis of the entomopathogenic nematode Steinernema hermaphroditum.</title>
        <authorList>
            <person name="Schwarz E.M."/>
            <person name="Heppert J.K."/>
            <person name="Baniya A."/>
            <person name="Schwartz H.T."/>
            <person name="Tan C.-H."/>
            <person name="Antoshechkin I."/>
            <person name="Sternberg P.W."/>
            <person name="Goodrich-Blair H."/>
            <person name="Dillman A.R."/>
        </authorList>
    </citation>
    <scope>NUCLEOTIDE SEQUENCE</scope>
    <source>
        <strain evidence="2">PS9179</strain>
        <tissue evidence="2">Whole animal</tissue>
    </source>
</reference>
<feature type="transmembrane region" description="Helical" evidence="1">
    <location>
        <begin position="177"/>
        <end position="202"/>
    </location>
</feature>
<feature type="transmembrane region" description="Helical" evidence="1">
    <location>
        <begin position="257"/>
        <end position="278"/>
    </location>
</feature>
<keyword evidence="1" id="KW-1133">Transmembrane helix</keyword>
<name>A0AA39I763_9BILA</name>